<evidence type="ECO:0000313" key="10">
    <source>
        <dbReference type="EMBL" id="PPK74418.1"/>
    </source>
</evidence>
<dbReference type="InterPro" id="IPR023165">
    <property type="entry name" value="rRNA_Ade_diMease-like_C"/>
</dbReference>
<dbReference type="PANTHER" id="PTHR11727:SF7">
    <property type="entry name" value="DIMETHYLADENOSINE TRANSFERASE-RELATED"/>
    <property type="match status" value="1"/>
</dbReference>
<dbReference type="RefSeq" id="WP_104429774.1">
    <property type="nucleotide sequence ID" value="NZ_PTIZ01000009.1"/>
</dbReference>
<protein>
    <recommendedName>
        <fullName evidence="7">Ribosomal RNA small subunit methyltransferase A</fullName>
        <ecNumber evidence="7">2.1.1.182</ecNumber>
    </recommendedName>
    <alternativeName>
        <fullName evidence="7">16S rRNA (adenine(1518)-N(6)/adenine(1519)-N(6))-dimethyltransferase</fullName>
    </alternativeName>
    <alternativeName>
        <fullName evidence="7">16S rRNA dimethyladenosine transferase</fullName>
    </alternativeName>
    <alternativeName>
        <fullName evidence="7">16S rRNA dimethylase</fullName>
    </alternativeName>
    <alternativeName>
        <fullName evidence="7">S-adenosylmethionine-6-N', N'-adenosyl(rRNA) dimethyltransferase</fullName>
    </alternativeName>
</protein>
<evidence type="ECO:0000256" key="8">
    <source>
        <dbReference type="PROSITE-ProRule" id="PRU01026"/>
    </source>
</evidence>
<dbReference type="AlphaFoldDB" id="A0A2S6HAD3"/>
<organism evidence="10 11">
    <name type="scientific">Methylobacter tundripaludum</name>
    <dbReference type="NCBI Taxonomy" id="173365"/>
    <lineage>
        <taxon>Bacteria</taxon>
        <taxon>Pseudomonadati</taxon>
        <taxon>Pseudomonadota</taxon>
        <taxon>Gammaproteobacteria</taxon>
        <taxon>Methylococcales</taxon>
        <taxon>Methylococcaceae</taxon>
        <taxon>Methylobacter</taxon>
    </lineage>
</organism>
<dbReference type="InterPro" id="IPR029063">
    <property type="entry name" value="SAM-dependent_MTases_sf"/>
</dbReference>
<keyword evidence="6 7" id="KW-0694">RNA-binding</keyword>
<dbReference type="PROSITE" id="PS51689">
    <property type="entry name" value="SAM_RNA_A_N6_MT"/>
    <property type="match status" value="1"/>
</dbReference>
<dbReference type="SUPFAM" id="SSF53335">
    <property type="entry name" value="S-adenosyl-L-methionine-dependent methyltransferases"/>
    <property type="match status" value="1"/>
</dbReference>
<dbReference type="HAMAP" id="MF_00607">
    <property type="entry name" value="16SrRNA_methyltr_A"/>
    <property type="match status" value="1"/>
</dbReference>
<feature type="binding site" evidence="7 8">
    <location>
        <position position="12"/>
    </location>
    <ligand>
        <name>S-adenosyl-L-methionine</name>
        <dbReference type="ChEBI" id="CHEBI:59789"/>
    </ligand>
</feature>
<dbReference type="GO" id="GO:0052908">
    <property type="term" value="F:16S rRNA (adenine(1518)-N(6)/adenine(1519)-N(6))-dimethyltransferase activity"/>
    <property type="evidence" value="ECO:0007669"/>
    <property type="project" value="UniProtKB-EC"/>
</dbReference>
<evidence type="ECO:0000256" key="2">
    <source>
        <dbReference type="ARBA" id="ARBA00022552"/>
    </source>
</evidence>
<comment type="subcellular location">
    <subcellularLocation>
        <location evidence="7">Cytoplasm</location>
    </subcellularLocation>
</comment>
<evidence type="ECO:0000313" key="11">
    <source>
        <dbReference type="Proteomes" id="UP000240010"/>
    </source>
</evidence>
<dbReference type="InterPro" id="IPR011530">
    <property type="entry name" value="rRNA_adenine_dimethylase"/>
</dbReference>
<evidence type="ECO:0000256" key="4">
    <source>
        <dbReference type="ARBA" id="ARBA00022679"/>
    </source>
</evidence>
<feature type="binding site" evidence="7 8">
    <location>
        <position position="14"/>
    </location>
    <ligand>
        <name>S-adenosyl-L-methionine</name>
        <dbReference type="ChEBI" id="CHEBI:59789"/>
    </ligand>
</feature>
<feature type="binding site" evidence="7 8">
    <location>
        <position position="60"/>
    </location>
    <ligand>
        <name>S-adenosyl-L-methionine</name>
        <dbReference type="ChEBI" id="CHEBI:59789"/>
    </ligand>
</feature>
<dbReference type="NCBIfam" id="TIGR00755">
    <property type="entry name" value="ksgA"/>
    <property type="match status" value="1"/>
</dbReference>
<gene>
    <name evidence="7" type="primary">rsmA</name>
    <name evidence="7" type="synonym">ksgA</name>
    <name evidence="10" type="ORF">B0F87_10960</name>
</gene>
<comment type="similarity">
    <text evidence="7">Belongs to the class I-like SAM-binding methyltransferase superfamily. rRNA adenine N(6)-methyltransferase family. RsmA subfamily.</text>
</comment>
<evidence type="ECO:0000256" key="1">
    <source>
        <dbReference type="ARBA" id="ARBA00022490"/>
    </source>
</evidence>
<dbReference type="InterPro" id="IPR020598">
    <property type="entry name" value="rRNA_Ade_methylase_Trfase_N"/>
</dbReference>
<dbReference type="Proteomes" id="UP000240010">
    <property type="component" value="Unassembled WGS sequence"/>
</dbReference>
<comment type="catalytic activity">
    <reaction evidence="7">
        <text>adenosine(1518)/adenosine(1519) in 16S rRNA + 4 S-adenosyl-L-methionine = N(6)-dimethyladenosine(1518)/N(6)-dimethyladenosine(1519) in 16S rRNA + 4 S-adenosyl-L-homocysteine + 4 H(+)</text>
        <dbReference type="Rhea" id="RHEA:19609"/>
        <dbReference type="Rhea" id="RHEA-COMP:10232"/>
        <dbReference type="Rhea" id="RHEA-COMP:10233"/>
        <dbReference type="ChEBI" id="CHEBI:15378"/>
        <dbReference type="ChEBI" id="CHEBI:57856"/>
        <dbReference type="ChEBI" id="CHEBI:59789"/>
        <dbReference type="ChEBI" id="CHEBI:74411"/>
        <dbReference type="ChEBI" id="CHEBI:74493"/>
        <dbReference type="EC" id="2.1.1.182"/>
    </reaction>
</comment>
<dbReference type="EC" id="2.1.1.182" evidence="7"/>
<evidence type="ECO:0000256" key="6">
    <source>
        <dbReference type="ARBA" id="ARBA00022884"/>
    </source>
</evidence>
<dbReference type="FunFam" id="1.10.8.100:FF:000001">
    <property type="entry name" value="Ribosomal RNA small subunit methyltransferase A"/>
    <property type="match status" value="1"/>
</dbReference>
<feature type="binding site" evidence="7 8">
    <location>
        <position position="85"/>
    </location>
    <ligand>
        <name>S-adenosyl-L-methionine</name>
        <dbReference type="ChEBI" id="CHEBI:59789"/>
    </ligand>
</feature>
<comment type="function">
    <text evidence="7">Specifically dimethylates two adjacent adenosines (A1518 and A1519) in the loop of a conserved hairpin near the 3'-end of 16S rRNA in the 30S particle. May play a critical role in biogenesis of 30S subunits.</text>
</comment>
<dbReference type="Gene3D" id="1.10.8.100">
    <property type="entry name" value="Ribosomal RNA adenine dimethylase-like, domain 2"/>
    <property type="match status" value="1"/>
</dbReference>
<name>A0A2S6HAD3_9GAMM</name>
<dbReference type="SMART" id="SM00650">
    <property type="entry name" value="rADc"/>
    <property type="match status" value="1"/>
</dbReference>
<dbReference type="GO" id="GO:0005829">
    <property type="term" value="C:cytosol"/>
    <property type="evidence" value="ECO:0007669"/>
    <property type="project" value="TreeGrafter"/>
</dbReference>
<dbReference type="Gene3D" id="3.40.50.150">
    <property type="entry name" value="Vaccinia Virus protein VP39"/>
    <property type="match status" value="1"/>
</dbReference>
<keyword evidence="2 7" id="KW-0698">rRNA processing</keyword>
<sequence length="282" mass="31560">MAHTPRKRFGQNFLHDHNIIYNIISSIQARPGQHWVEIGPGQGALTEPLLNEGVRLDVVELDRDLVVLLREKFKQYPNLQIHSADALRFDFSSLAAGDDQSAGSGLARKAPEGARAGIACDEKLRIIGNLPYNISTPLMFHLLDNAYCIEDMHFMLQKEVVDRICAAPGSKKYGRLSVMMQYYCATELLFDVPPESFDPAPQVMSAIVRLVPHQQPPVTVNDMSKLNRVVTQAFSQRRKTLRNSLKKLITEEEIVALGIDPTLRAESISLAEFALLSNLLQE</sequence>
<feature type="domain" description="Ribosomal RNA adenine methylase transferase N-terminal" evidence="9">
    <location>
        <begin position="19"/>
        <end position="214"/>
    </location>
</feature>
<dbReference type="PANTHER" id="PTHR11727">
    <property type="entry name" value="DIMETHYLADENOSINE TRANSFERASE"/>
    <property type="match status" value="1"/>
</dbReference>
<keyword evidence="4 7" id="KW-0808">Transferase</keyword>
<evidence type="ECO:0000256" key="5">
    <source>
        <dbReference type="ARBA" id="ARBA00022691"/>
    </source>
</evidence>
<dbReference type="InterPro" id="IPR001737">
    <property type="entry name" value="KsgA/Erm"/>
</dbReference>
<reference evidence="10 11" key="1">
    <citation type="submission" date="2018-02" db="EMBL/GenBank/DDBJ databases">
        <title>Subsurface microbial communities from deep shales in Ohio and West Virginia, USA.</title>
        <authorList>
            <person name="Wrighton K."/>
        </authorList>
    </citation>
    <scope>NUCLEOTIDE SEQUENCE [LARGE SCALE GENOMIC DNA]</scope>
    <source>
        <strain evidence="10 11">OWC-DMM</strain>
    </source>
</reference>
<keyword evidence="3 7" id="KW-0489">Methyltransferase</keyword>
<feature type="binding site" evidence="7 8">
    <location>
        <position position="39"/>
    </location>
    <ligand>
        <name>S-adenosyl-L-methionine</name>
        <dbReference type="ChEBI" id="CHEBI:59789"/>
    </ligand>
</feature>
<evidence type="ECO:0000256" key="3">
    <source>
        <dbReference type="ARBA" id="ARBA00022603"/>
    </source>
</evidence>
<feature type="binding site" evidence="7 8">
    <location>
        <position position="129"/>
    </location>
    <ligand>
        <name>S-adenosyl-L-methionine</name>
        <dbReference type="ChEBI" id="CHEBI:59789"/>
    </ligand>
</feature>
<dbReference type="Pfam" id="PF00398">
    <property type="entry name" value="RrnaAD"/>
    <property type="match status" value="1"/>
</dbReference>
<evidence type="ECO:0000259" key="9">
    <source>
        <dbReference type="SMART" id="SM00650"/>
    </source>
</evidence>
<evidence type="ECO:0000256" key="7">
    <source>
        <dbReference type="HAMAP-Rule" id="MF_00607"/>
    </source>
</evidence>
<proteinExistence type="inferred from homology"/>
<dbReference type="EMBL" id="PTIZ01000009">
    <property type="protein sequence ID" value="PPK74418.1"/>
    <property type="molecule type" value="Genomic_DNA"/>
</dbReference>
<keyword evidence="1 7" id="KW-0963">Cytoplasm</keyword>
<comment type="caution">
    <text evidence="10">The sequence shown here is derived from an EMBL/GenBank/DDBJ whole genome shotgun (WGS) entry which is preliminary data.</text>
</comment>
<dbReference type="GO" id="GO:0003723">
    <property type="term" value="F:RNA binding"/>
    <property type="evidence" value="ECO:0007669"/>
    <property type="project" value="UniProtKB-UniRule"/>
</dbReference>
<accession>A0A2S6HAD3</accession>
<keyword evidence="5 7" id="KW-0949">S-adenosyl-L-methionine</keyword>